<organism evidence="2 4">
    <name type="scientific">Oleiagrimonas soli</name>
    <dbReference type="NCBI Taxonomy" id="1543381"/>
    <lineage>
        <taxon>Bacteria</taxon>
        <taxon>Pseudomonadati</taxon>
        <taxon>Pseudomonadota</taxon>
        <taxon>Gammaproteobacteria</taxon>
        <taxon>Lysobacterales</taxon>
        <taxon>Rhodanobacteraceae</taxon>
        <taxon>Oleiagrimonas</taxon>
    </lineage>
</organism>
<dbReference type="Gene3D" id="2.30.60.10">
    <property type="entry name" value="Cyanovirin-N"/>
    <property type="match status" value="1"/>
</dbReference>
<evidence type="ECO:0000313" key="2">
    <source>
        <dbReference type="EMBL" id="KGI77081.1"/>
    </source>
</evidence>
<name>A0A099CTU1_9GAMM</name>
<protein>
    <recommendedName>
        <fullName evidence="6">Cytochrome c domain-containing protein</fullName>
    </recommendedName>
</protein>
<dbReference type="Proteomes" id="UP000029708">
    <property type="component" value="Unassembled WGS sequence"/>
</dbReference>
<evidence type="ECO:0000313" key="4">
    <source>
        <dbReference type="Proteomes" id="UP000029708"/>
    </source>
</evidence>
<sequence>MNIASMLALAGVSCLIWTAPAAAATAGPPPGSYLLSCTGATVQADALSASCQTLSGSFKSTTLAQLGACQNEVMKGGDIANINGNLVCVPNLPNATGEPYPQSETTINDWVYSDNQAALVRHSWSIWAGLTQFTGKVDGTPVRAFETWTTPSNMIYRIQSGIGIDVEKGKVLLRKAQLLRPGSRFKLEMPHQFRILRPMLKSAQTIPDGDTNIFVTVAYNPAAAEHAIRNKLFLQSTLNGYLKQGYTQIPVFPTSAITIKPVYKIIQKNETGGNVKDGIYTMPGWPGTPSPAKTFPESLWGACVYVDVAHDGPSGSSIDTGCTGRTPATTFHVGDFIHHVITAEEAPAIASQTKMKVSAGDIAILVGMHVTTRETTRWAWQTFWWSANPSSPYLPSSSTIASARPQQDMDAASSHYAMALAYQMVAPAQPINGGKSVGYSVPAYNPHLEAGFSPEVFQAKGTITEPNGTVVDNEYGVQTNCMTCHGQAQYQATPGYYRNVDHREDPYAANFYFGLNDPSFQGKLQLDFAWSILGNLVLDDDGGHGMAKSKESMQK</sequence>
<reference evidence="3 5" key="2">
    <citation type="submission" date="2020-08" db="EMBL/GenBank/DDBJ databases">
        <title>Genomic Encyclopedia of Type Strains, Phase IV (KMG-IV): sequencing the most valuable type-strain genomes for metagenomic binning, comparative biology and taxonomic classification.</title>
        <authorList>
            <person name="Goeker M."/>
        </authorList>
    </citation>
    <scope>NUCLEOTIDE SEQUENCE [LARGE SCALE GENOMIC DNA]</scope>
    <source>
        <strain evidence="3 5">DSM 107085</strain>
    </source>
</reference>
<dbReference type="EMBL" id="JROI01000014">
    <property type="protein sequence ID" value="KGI77081.1"/>
    <property type="molecule type" value="Genomic_DNA"/>
</dbReference>
<feature type="signal peptide" evidence="1">
    <location>
        <begin position="1"/>
        <end position="23"/>
    </location>
</feature>
<dbReference type="RefSeq" id="WP_043102311.1">
    <property type="nucleotide sequence ID" value="NZ_JACHET010000001.1"/>
</dbReference>
<evidence type="ECO:0000256" key="1">
    <source>
        <dbReference type="SAM" id="SignalP"/>
    </source>
</evidence>
<reference evidence="2 4" key="1">
    <citation type="submission" date="2014-09" db="EMBL/GenBank/DDBJ databases">
        <title>Xanthomonadaceae 3.5X direct submission.</title>
        <authorList>
            <person name="Fang T."/>
            <person name="Wang H."/>
        </authorList>
    </citation>
    <scope>NUCLEOTIDE SEQUENCE [LARGE SCALE GENOMIC DNA]</scope>
    <source>
        <strain evidence="2 4">3.5X</strain>
    </source>
</reference>
<dbReference type="Proteomes" id="UP000560000">
    <property type="component" value="Unassembled WGS sequence"/>
</dbReference>
<feature type="chain" id="PRO_5035986502" description="Cytochrome c domain-containing protein" evidence="1">
    <location>
        <begin position="24"/>
        <end position="555"/>
    </location>
</feature>
<keyword evidence="1" id="KW-0732">Signal</keyword>
<dbReference type="OrthoDB" id="280897at2"/>
<keyword evidence="4" id="KW-1185">Reference proteome</keyword>
<accession>A0A099CTU1</accession>
<comment type="caution">
    <text evidence="2">The sequence shown here is derived from an EMBL/GenBank/DDBJ whole genome shotgun (WGS) entry which is preliminary data.</text>
</comment>
<proteinExistence type="predicted"/>
<dbReference type="EMBL" id="JACHET010000001">
    <property type="protein sequence ID" value="MBB6185384.1"/>
    <property type="molecule type" value="Genomic_DNA"/>
</dbReference>
<dbReference type="HOGENOM" id="CLU_536151_0_0_6"/>
<evidence type="ECO:0000313" key="5">
    <source>
        <dbReference type="Proteomes" id="UP000560000"/>
    </source>
</evidence>
<evidence type="ECO:0008006" key="6">
    <source>
        <dbReference type="Google" id="ProtNLM"/>
    </source>
</evidence>
<evidence type="ECO:0000313" key="3">
    <source>
        <dbReference type="EMBL" id="MBB6185384.1"/>
    </source>
</evidence>
<dbReference type="AlphaFoldDB" id="A0A099CTU1"/>
<dbReference type="InterPro" id="IPR036673">
    <property type="entry name" value="Cyanovirin-N_sf"/>
</dbReference>
<gene>
    <name evidence="3" type="ORF">HNQ86_002729</name>
    <name evidence="2" type="ORF">LF63_0112600</name>
</gene>